<dbReference type="OrthoDB" id="972532at2759"/>
<dbReference type="GeneID" id="27728607"/>
<dbReference type="GO" id="GO:0034657">
    <property type="term" value="C:GID complex"/>
    <property type="evidence" value="ECO:0007669"/>
    <property type="project" value="TreeGrafter"/>
</dbReference>
<dbReference type="InterPro" id="IPR015943">
    <property type="entry name" value="WD40/YVTN_repeat-like_dom_sf"/>
</dbReference>
<dbReference type="Gene3D" id="2.130.10.10">
    <property type="entry name" value="YVTN repeat-like/Quinoprotein amine dehydrogenase"/>
    <property type="match status" value="1"/>
</dbReference>
<proteinExistence type="predicted"/>
<feature type="compositionally biased region" description="Acidic residues" evidence="3">
    <location>
        <begin position="748"/>
        <end position="761"/>
    </location>
</feature>
<dbReference type="GO" id="GO:0043161">
    <property type="term" value="P:proteasome-mediated ubiquitin-dependent protein catabolic process"/>
    <property type="evidence" value="ECO:0007669"/>
    <property type="project" value="TreeGrafter"/>
</dbReference>
<dbReference type="InterPro" id="IPR054080">
    <property type="entry name" value="TPR1-like_2nd"/>
</dbReference>
<feature type="region of interest" description="Disordered" evidence="3">
    <location>
        <begin position="707"/>
        <end position="816"/>
    </location>
</feature>
<dbReference type="HOGENOM" id="CLU_000288_57_25_1"/>
<keyword evidence="1" id="KW-0853">WD repeat</keyword>
<feature type="domain" description="CTLH" evidence="5">
    <location>
        <begin position="291"/>
        <end position="361"/>
    </location>
</feature>
<feature type="chain" id="PRO_5001775136" description="CTLH domain-containing protein" evidence="4">
    <location>
        <begin position="21"/>
        <end position="816"/>
    </location>
</feature>
<comment type="caution">
    <text evidence="6">The sequence shown here is derived from an EMBL/GenBank/DDBJ whole genome shotgun (WGS) entry which is preliminary data.</text>
</comment>
<feature type="signal peptide" evidence="4">
    <location>
        <begin position="1"/>
        <end position="20"/>
    </location>
</feature>
<feature type="region of interest" description="Disordered" evidence="3">
    <location>
        <begin position="108"/>
        <end position="251"/>
    </location>
</feature>
<evidence type="ECO:0000313" key="6">
    <source>
        <dbReference type="EMBL" id="KEZ39615.1"/>
    </source>
</evidence>
<evidence type="ECO:0000256" key="3">
    <source>
        <dbReference type="SAM" id="MobiDB-lite"/>
    </source>
</evidence>
<evidence type="ECO:0000313" key="7">
    <source>
        <dbReference type="Proteomes" id="UP000028545"/>
    </source>
</evidence>
<dbReference type="AlphaFoldDB" id="A0A084FX03"/>
<keyword evidence="4" id="KW-0732">Signal</keyword>
<feature type="compositionally biased region" description="Polar residues" evidence="3">
    <location>
        <begin position="215"/>
        <end position="231"/>
    </location>
</feature>
<dbReference type="RefSeq" id="XP_016639414.1">
    <property type="nucleotide sequence ID" value="XM_016790904.1"/>
</dbReference>
<dbReference type="KEGG" id="sapo:SAPIO_CDS9535"/>
<evidence type="ECO:0000256" key="1">
    <source>
        <dbReference type="ARBA" id="ARBA00022574"/>
    </source>
</evidence>
<dbReference type="Proteomes" id="UP000028545">
    <property type="component" value="Unassembled WGS sequence"/>
</dbReference>
<dbReference type="InterPro" id="IPR051350">
    <property type="entry name" value="WD_repeat-ST_regulator"/>
</dbReference>
<dbReference type="Pfam" id="PF21889">
    <property type="entry name" value="TPR1-like_2nd"/>
    <property type="match status" value="1"/>
</dbReference>
<name>A0A084FX03_PSEDA</name>
<dbReference type="InterPro" id="IPR001680">
    <property type="entry name" value="WD40_rpt"/>
</dbReference>
<feature type="compositionally biased region" description="Low complexity" evidence="3">
    <location>
        <begin position="800"/>
        <end position="810"/>
    </location>
</feature>
<keyword evidence="2" id="KW-0677">Repeat</keyword>
<feature type="compositionally biased region" description="Pro residues" evidence="3">
    <location>
        <begin position="63"/>
        <end position="78"/>
    </location>
</feature>
<evidence type="ECO:0000256" key="4">
    <source>
        <dbReference type="SAM" id="SignalP"/>
    </source>
</evidence>
<dbReference type="Pfam" id="PF00400">
    <property type="entry name" value="WD40"/>
    <property type="match status" value="2"/>
</dbReference>
<dbReference type="InterPro" id="IPR006595">
    <property type="entry name" value="CTLH_C"/>
</dbReference>
<organism evidence="6 7">
    <name type="scientific">Pseudallescheria apiosperma</name>
    <name type="common">Scedosporium apiospermum</name>
    <dbReference type="NCBI Taxonomy" id="563466"/>
    <lineage>
        <taxon>Eukaryota</taxon>
        <taxon>Fungi</taxon>
        <taxon>Dikarya</taxon>
        <taxon>Ascomycota</taxon>
        <taxon>Pezizomycotina</taxon>
        <taxon>Sordariomycetes</taxon>
        <taxon>Hypocreomycetidae</taxon>
        <taxon>Microascales</taxon>
        <taxon>Microascaceae</taxon>
        <taxon>Scedosporium</taxon>
    </lineage>
</organism>
<protein>
    <recommendedName>
        <fullName evidence="5">CTLH domain-containing protein</fullName>
    </recommendedName>
</protein>
<gene>
    <name evidence="6" type="ORF">SAPIO_CDS9535</name>
</gene>
<dbReference type="OMA" id="GHISGCV"/>
<dbReference type="PROSITE" id="PS50897">
    <property type="entry name" value="CTLH"/>
    <property type="match status" value="1"/>
</dbReference>
<dbReference type="SUPFAM" id="SSF50978">
    <property type="entry name" value="WD40 repeat-like"/>
    <property type="match status" value="1"/>
</dbReference>
<reference evidence="6 7" key="1">
    <citation type="journal article" date="2014" name="Genome Announc.">
        <title>Draft genome sequence of the pathogenic fungus Scedosporium apiospermum.</title>
        <authorList>
            <person name="Vandeputte P."/>
            <person name="Ghamrawi S."/>
            <person name="Rechenmann M."/>
            <person name="Iltis A."/>
            <person name="Giraud S."/>
            <person name="Fleury M."/>
            <person name="Thornton C."/>
            <person name="Delhaes L."/>
            <person name="Meyer W."/>
            <person name="Papon N."/>
            <person name="Bouchara J.P."/>
        </authorList>
    </citation>
    <scope>NUCLEOTIDE SEQUENCE [LARGE SCALE GENOMIC DNA]</scope>
    <source>
        <strain evidence="6 7">IHEM 14462</strain>
    </source>
</reference>
<dbReference type="PANTHER" id="PTHR22838">
    <property type="entry name" value="WD REPEAT PROTEIN 26-RELATED"/>
    <property type="match status" value="1"/>
</dbReference>
<sequence length="816" mass="89290">MAAGIDLTFVVLMIIRAVGAEPLAQSKQQAPLASELYNTHAIGQRTSSTGNYLFPQPHRRPPLHFPPDEPITPPPETPPNDDRESVDLDTTSTAPHPLLRFFYLRRTESGNSSPDSAHSTSTIASNQPLRQVLGRRRRAPSSDPDDDDDASSHALDSDSIPEQSSRRRLSAQATVQPPASFVPSEEHRPKRRRGDTMSGETEESRASNGAALRSSPGSTSPARRAVTNNGTAGRYKPALNGSSRADRDGVPVTYFGHDREEVTRLLIQALSGMGYQSIAKSLSEESGYELENTTVAAFRDAVLSGSWAEAEQLLSQAVVAGEPGSNINGLILAPGSDRTLMKFWMRQQKFLEHLERRETSRALSVLRGELTPLECDTSRVHFLSTLLMCQSIEDLKARADWDGADGTSRQVLLSELSKCISPSVMLPDNRLAGLLQQVKQSQIDTCLYHTSAASPSLYSDHHCDRSNFPSEVAITLTDLEGEVWQIQFSHSGDRLAACGSKSEVVARLWDTKDPVVGCVWAPDGKSFTLGTLDKRRSLRTFNLNGDLIHDWARKHRTQDVCGSQDGRWLVAIDEQRKIHVYNGMSRELEYELELHALPTSVAISEDCRHLLVNKKDGEAQLIDLVTRKLVHKFLGHTGGECLIRAAFGGANESFIISGSEDGNVWIWHKKTGAAIDRLSGHHPRSNSVAWNPADPCMLASCGDDGKLVEQVEGPGTANDGGPENSPGNSESEAQLPYLEMPTFGSLGDPEDDPDNLEESEEVVYYPPYSPNRVDDDNGYSDGYETGEIVPKQASMDESDSPLPSDSSTLSFQNSVN</sequence>
<evidence type="ECO:0000256" key="2">
    <source>
        <dbReference type="ARBA" id="ARBA00022737"/>
    </source>
</evidence>
<dbReference type="PANTHER" id="PTHR22838:SF0">
    <property type="entry name" value="WD REPEAT-CONTAINING PROTEIN 26"/>
    <property type="match status" value="1"/>
</dbReference>
<feature type="region of interest" description="Disordered" evidence="3">
    <location>
        <begin position="47"/>
        <end position="92"/>
    </location>
</feature>
<dbReference type="SMART" id="SM00320">
    <property type="entry name" value="WD40"/>
    <property type="match status" value="5"/>
</dbReference>
<dbReference type="InterPro" id="IPR036322">
    <property type="entry name" value="WD40_repeat_dom_sf"/>
</dbReference>
<evidence type="ECO:0000259" key="5">
    <source>
        <dbReference type="PROSITE" id="PS50897"/>
    </source>
</evidence>
<feature type="compositionally biased region" description="Polar residues" evidence="3">
    <location>
        <begin position="109"/>
        <end position="129"/>
    </location>
</feature>
<dbReference type="Pfam" id="PF23627">
    <property type="entry name" value="LisH_WDR26"/>
    <property type="match status" value="1"/>
</dbReference>
<dbReference type="VEuPathDB" id="FungiDB:SAPIO_CDS9535"/>
<dbReference type="EMBL" id="JOWA01000143">
    <property type="protein sequence ID" value="KEZ39615.1"/>
    <property type="molecule type" value="Genomic_DNA"/>
</dbReference>
<keyword evidence="7" id="KW-1185">Reference proteome</keyword>
<accession>A0A084FX03</accession>